<dbReference type="CDD" id="cd13905">
    <property type="entry name" value="CuRO_3_tcLLC2_insect_like"/>
    <property type="match status" value="1"/>
</dbReference>
<dbReference type="Pfam" id="PF07732">
    <property type="entry name" value="Cu-oxidase_3"/>
    <property type="match status" value="1"/>
</dbReference>
<sequence length="794" mass="90580">MDGVSMITQCPILPYNGFRYKINPESTGTYFYHAHSVSQQGDGVYGLLTVRGPRDNASLERILVLSSRSSTPLTQQTLLYPPTPDKLLVNGQVREVFVRVRHGFSYLLRLINANVYNCPILLSAHGHSLQVLVADGNPVQSMTGTHVVLFPGNRHLRLPPPITARVSRSPARAFSRAGNAAEHLRDIAYPYMYSHGTLWEDLGASSGTRIEWTRDKTLELLREYQQRRVLWDWNARGYRDRAKRKRAIQELAEIFRCNTLEVEKKITNLKCQYSREVHKIQDSRNTATGPDVYVSKWFAFKAMQFLQFGTRRYSKRKKKIEEESKLQEEYIVSDIDPESITFIDSNEETNGSGTGSFNASLSEDAEESSSSSLKAMELYNCSLPSHDSLPIDLDEVERMKLEVGETDEKERRKTKKEFAKFGESIALQLAEIPDSYSRSVAKLRINQILFEAEIGVYAQTRERLDCILNAEQTIGKYAFDIQGLQDCRNLRHEAYIFYENTRLDSYTIKTGDSLNEQAFKIIENGHHCHKISKNIICSLDLKNTKLSQLAEKADETIYVPFDTNIFSLVTDEMTDNSYDTYKTMKHYPAYLSLEKGARKVSQINGMSFKYPSSPLLSQSENTLEESICTLDKRSSNCADTSLFCECLQIVQVSPRKTVEIVLIDEGVGDDVSHTFHLHGYNVSIVGQESFKRPITKDEIISLDRDKKIHRNLVNPVRKDTFVVPNKGYVILRFYTDNLGYWLWEARSTAIHPQLLGSGMQFVMKVGFDRNLPLVPIDFPSCGNYKGMKFVIENI</sequence>
<dbReference type="InterPro" id="IPR011707">
    <property type="entry name" value="Cu-oxidase-like_N"/>
</dbReference>
<dbReference type="InParanoid" id="E1ZZD9"/>
<dbReference type="InterPro" id="IPR008972">
    <property type="entry name" value="Cupredoxin"/>
</dbReference>
<evidence type="ECO:0000256" key="2">
    <source>
        <dbReference type="ARBA" id="ARBA00022723"/>
    </source>
</evidence>
<feature type="domain" description="MADF" evidence="6">
    <location>
        <begin position="219"/>
        <end position="311"/>
    </location>
</feature>
<protein>
    <submittedName>
        <fullName evidence="7">Laccase-7</fullName>
    </submittedName>
</protein>
<name>E1ZZD9_CAMFO</name>
<feature type="region of interest" description="Disordered" evidence="5">
    <location>
        <begin position="343"/>
        <end position="364"/>
    </location>
</feature>
<dbReference type="OrthoDB" id="10051975at2759"/>
<evidence type="ECO:0000256" key="5">
    <source>
        <dbReference type="SAM" id="MobiDB-lite"/>
    </source>
</evidence>
<organism evidence="8">
    <name type="scientific">Camponotus floridanus</name>
    <name type="common">Florida carpenter ant</name>
    <dbReference type="NCBI Taxonomy" id="104421"/>
    <lineage>
        <taxon>Eukaryota</taxon>
        <taxon>Metazoa</taxon>
        <taxon>Ecdysozoa</taxon>
        <taxon>Arthropoda</taxon>
        <taxon>Hexapoda</taxon>
        <taxon>Insecta</taxon>
        <taxon>Pterygota</taxon>
        <taxon>Neoptera</taxon>
        <taxon>Endopterygota</taxon>
        <taxon>Hymenoptera</taxon>
        <taxon>Apocrita</taxon>
        <taxon>Aculeata</taxon>
        <taxon>Formicoidea</taxon>
        <taxon>Formicidae</taxon>
        <taxon>Formicinae</taxon>
        <taxon>Camponotus</taxon>
    </lineage>
</organism>
<dbReference type="InterPro" id="IPR045087">
    <property type="entry name" value="Cu-oxidase_fam"/>
</dbReference>
<evidence type="ECO:0000259" key="6">
    <source>
        <dbReference type="PROSITE" id="PS51029"/>
    </source>
</evidence>
<dbReference type="GO" id="GO:0005507">
    <property type="term" value="F:copper ion binding"/>
    <property type="evidence" value="ECO:0007669"/>
    <property type="project" value="InterPro"/>
</dbReference>
<dbReference type="Pfam" id="PF07731">
    <property type="entry name" value="Cu-oxidase_2"/>
    <property type="match status" value="1"/>
</dbReference>
<dbReference type="Pfam" id="PF00394">
    <property type="entry name" value="Cu-oxidase"/>
    <property type="match status" value="1"/>
</dbReference>
<dbReference type="SUPFAM" id="SSF49503">
    <property type="entry name" value="Cupredoxins"/>
    <property type="match status" value="3"/>
</dbReference>
<accession>E1ZZD9</accession>
<gene>
    <name evidence="7" type="ORF">EAG_11706</name>
</gene>
<dbReference type="GO" id="GO:0016491">
    <property type="term" value="F:oxidoreductase activity"/>
    <property type="evidence" value="ECO:0007669"/>
    <property type="project" value="UniProtKB-KW"/>
</dbReference>
<keyword evidence="8" id="KW-1185">Reference proteome</keyword>
<dbReference type="PANTHER" id="PTHR11709">
    <property type="entry name" value="MULTI-COPPER OXIDASE"/>
    <property type="match status" value="1"/>
</dbReference>
<proteinExistence type="inferred from homology"/>
<keyword evidence="2" id="KW-0479">Metal-binding</keyword>
<dbReference type="AlphaFoldDB" id="E1ZZD9"/>
<dbReference type="PROSITE" id="PS51029">
    <property type="entry name" value="MADF"/>
    <property type="match status" value="1"/>
</dbReference>
<evidence type="ECO:0000256" key="1">
    <source>
        <dbReference type="ARBA" id="ARBA00010609"/>
    </source>
</evidence>
<dbReference type="InterPro" id="IPR011706">
    <property type="entry name" value="Cu-oxidase_C"/>
</dbReference>
<dbReference type="InterPro" id="IPR006578">
    <property type="entry name" value="MADF-dom"/>
</dbReference>
<dbReference type="Gene3D" id="2.60.40.420">
    <property type="entry name" value="Cupredoxins - blue copper proteins"/>
    <property type="match status" value="3"/>
</dbReference>
<evidence type="ECO:0000256" key="3">
    <source>
        <dbReference type="ARBA" id="ARBA00023002"/>
    </source>
</evidence>
<feature type="compositionally biased region" description="Polar residues" evidence="5">
    <location>
        <begin position="343"/>
        <end position="358"/>
    </location>
</feature>
<dbReference type="SMART" id="SM00595">
    <property type="entry name" value="MADF"/>
    <property type="match status" value="1"/>
</dbReference>
<evidence type="ECO:0000313" key="8">
    <source>
        <dbReference type="Proteomes" id="UP000000311"/>
    </source>
</evidence>
<dbReference type="Proteomes" id="UP000000311">
    <property type="component" value="Unassembled WGS sequence"/>
</dbReference>
<dbReference type="EMBL" id="GL435343">
    <property type="protein sequence ID" value="EFN73431.1"/>
    <property type="molecule type" value="Genomic_DNA"/>
</dbReference>
<dbReference type="Pfam" id="PF10545">
    <property type="entry name" value="MADF_DNA_bdg"/>
    <property type="match status" value="1"/>
</dbReference>
<dbReference type="PANTHER" id="PTHR11709:SF394">
    <property type="entry name" value="FI03373P-RELATED"/>
    <property type="match status" value="1"/>
</dbReference>
<dbReference type="OMA" id="NHECARR"/>
<evidence type="ECO:0000256" key="4">
    <source>
        <dbReference type="ARBA" id="ARBA00023008"/>
    </source>
</evidence>
<keyword evidence="3" id="KW-0560">Oxidoreductase</keyword>
<dbReference type="InterPro" id="IPR001117">
    <property type="entry name" value="Cu-oxidase_2nd"/>
</dbReference>
<keyword evidence="4" id="KW-0186">Copper</keyword>
<reference evidence="7 8" key="1">
    <citation type="journal article" date="2010" name="Science">
        <title>Genomic comparison of the ants Camponotus floridanus and Harpegnathos saltator.</title>
        <authorList>
            <person name="Bonasio R."/>
            <person name="Zhang G."/>
            <person name="Ye C."/>
            <person name="Mutti N.S."/>
            <person name="Fang X."/>
            <person name="Qin N."/>
            <person name="Donahue G."/>
            <person name="Yang P."/>
            <person name="Li Q."/>
            <person name="Li C."/>
            <person name="Zhang P."/>
            <person name="Huang Z."/>
            <person name="Berger S.L."/>
            <person name="Reinberg D."/>
            <person name="Wang J."/>
            <person name="Liebig J."/>
        </authorList>
    </citation>
    <scope>NUCLEOTIDE SEQUENCE [LARGE SCALE GENOMIC DNA]</scope>
    <source>
        <strain evidence="8">C129</strain>
    </source>
</reference>
<comment type="similarity">
    <text evidence="1">Belongs to the multicopper oxidase family.</text>
</comment>
<evidence type="ECO:0000313" key="7">
    <source>
        <dbReference type="EMBL" id="EFN73431.1"/>
    </source>
</evidence>